<sequence length="207" mass="22559">MVHPRIRLRGVASRGQHRVPAAGRDRRRATALPQPRPLQPRYGPRRDAPSIRGRAASAPHRHRGEDPPNRSKGLIVNVSTPATDAVIAADRRFFEALLAADRAALDALLAPEFLIVDVAAGDVTGRAEFLQFVSDRIVRFTRIDQFSDEAVVRRFGATAIIVGRTAMEFGLPDGPQVTAASRYTHVFVSSEEDWHLVSAQGTAIAAS</sequence>
<evidence type="ECO:0000313" key="3">
    <source>
        <dbReference type="EMBL" id="TVT60214.1"/>
    </source>
</evidence>
<gene>
    <name evidence="3" type="ORF">FNH05_04725</name>
</gene>
<dbReference type="OrthoDB" id="3540333at2"/>
<reference evidence="3 4" key="1">
    <citation type="submission" date="2019-07" db="EMBL/GenBank/DDBJ databases">
        <authorList>
            <person name="Duangmal K."/>
            <person name="Teo W.F.A."/>
        </authorList>
    </citation>
    <scope>NUCLEOTIDE SEQUENCE [LARGE SCALE GENOMIC DNA]</scope>
    <source>
        <strain evidence="3 4">TBRC 6029</strain>
    </source>
</reference>
<organism evidence="3 4">
    <name type="scientific">Amycolatopsis rhizosphaerae</name>
    <dbReference type="NCBI Taxonomy" id="2053003"/>
    <lineage>
        <taxon>Bacteria</taxon>
        <taxon>Bacillati</taxon>
        <taxon>Actinomycetota</taxon>
        <taxon>Actinomycetes</taxon>
        <taxon>Pseudonocardiales</taxon>
        <taxon>Pseudonocardiaceae</taxon>
        <taxon>Amycolatopsis</taxon>
    </lineage>
</organism>
<dbReference type="InterPro" id="IPR027843">
    <property type="entry name" value="DUF4440"/>
</dbReference>
<evidence type="ECO:0000256" key="1">
    <source>
        <dbReference type="SAM" id="MobiDB-lite"/>
    </source>
</evidence>
<feature type="region of interest" description="Disordered" evidence="1">
    <location>
        <begin position="1"/>
        <end position="74"/>
    </location>
</feature>
<comment type="caution">
    <text evidence="3">The sequence shown here is derived from an EMBL/GenBank/DDBJ whole genome shotgun (WGS) entry which is preliminary data.</text>
</comment>
<keyword evidence="4" id="KW-1185">Reference proteome</keyword>
<dbReference type="InterPro" id="IPR032710">
    <property type="entry name" value="NTF2-like_dom_sf"/>
</dbReference>
<dbReference type="Proteomes" id="UP000320011">
    <property type="component" value="Unassembled WGS sequence"/>
</dbReference>
<accession>A0A558DGQ6</accession>
<proteinExistence type="predicted"/>
<evidence type="ECO:0000259" key="2">
    <source>
        <dbReference type="Pfam" id="PF14534"/>
    </source>
</evidence>
<dbReference type="Gene3D" id="3.10.450.50">
    <property type="match status" value="1"/>
</dbReference>
<dbReference type="AlphaFoldDB" id="A0A558DGQ6"/>
<dbReference type="EMBL" id="VJWX01000025">
    <property type="protein sequence ID" value="TVT60214.1"/>
    <property type="molecule type" value="Genomic_DNA"/>
</dbReference>
<protein>
    <submittedName>
        <fullName evidence="3">Nuclear transport factor 2 family protein</fullName>
    </submittedName>
</protein>
<name>A0A558DGQ6_9PSEU</name>
<reference evidence="3 4" key="2">
    <citation type="submission" date="2019-08" db="EMBL/GenBank/DDBJ databases">
        <title>Amycolatopsis acidicola sp. nov., isolated from peat swamp forest soil.</title>
        <authorList>
            <person name="Srisuk N."/>
        </authorList>
    </citation>
    <scope>NUCLEOTIDE SEQUENCE [LARGE SCALE GENOMIC DNA]</scope>
    <source>
        <strain evidence="3 4">TBRC 6029</strain>
    </source>
</reference>
<feature type="domain" description="DUF4440" evidence="2">
    <location>
        <begin position="86"/>
        <end position="195"/>
    </location>
</feature>
<dbReference type="Pfam" id="PF14534">
    <property type="entry name" value="DUF4440"/>
    <property type="match status" value="1"/>
</dbReference>
<evidence type="ECO:0000313" key="4">
    <source>
        <dbReference type="Proteomes" id="UP000320011"/>
    </source>
</evidence>
<dbReference type="SUPFAM" id="SSF54427">
    <property type="entry name" value="NTF2-like"/>
    <property type="match status" value="1"/>
</dbReference>